<dbReference type="EMBL" id="LSRP01000068">
    <property type="protein sequence ID" value="OJF99538.1"/>
    <property type="molecule type" value="Genomic_DNA"/>
</dbReference>
<sequence>MLQRYETDAALVDRLQKAAFSYFLDHVDASTGLVADTSLPGAPSSIAATGFGLSAYPVGVERGWIERTAAADRTLTTLRFFAQSRQSRDKDATGYKGLYYHFLDMKTGQRTWKSELSLIDSALLLAGVLTAAAYFSRDNDVESEIRSIADMLYARANWHWALDRADTLSLGWKPRSGFLPYRWEGYSEAIILYILALASPAHPIPEQSYAAFAAKFDWMPCAQGSYLYAGPLFIHLFSHAWIDFRGIRDKAIAEKDSDYFENTRCAIAVQRDYAARNPGDFVGYGQDMWGLTACDGPEKSRLLVNGRRQRFTGYSARGAPLGPDDGTIAPWAPLACLPFEPQAAMAGCRTILSTYPDVLIDGRFTGSFNPSIAGSGPEGWVSGSSVGLDQGLLVMMIENHRSGLIWDLLRDSRFIRRGLSRAGFSGGWL</sequence>
<dbReference type="Gene3D" id="1.50.10.140">
    <property type="match status" value="1"/>
</dbReference>
<reference evidence="2 3" key="1">
    <citation type="submission" date="2016-02" db="EMBL/GenBank/DDBJ databases">
        <title>Genome sequencing of a beta-galactosidase producing bacteria Rhizobium sp. 59.</title>
        <authorList>
            <person name="Wang D."/>
            <person name="Kot W."/>
            <person name="Qin Y."/>
            <person name="Hansen L."/>
            <person name="Naqvi K."/>
            <person name="Rensing C."/>
        </authorList>
    </citation>
    <scope>NUCLEOTIDE SEQUENCE [LARGE SCALE GENOMIC DNA]</scope>
    <source>
        <strain evidence="2 3">59</strain>
    </source>
</reference>
<dbReference type="Proteomes" id="UP000182661">
    <property type="component" value="Unassembled WGS sequence"/>
</dbReference>
<name>A0A657LX35_9HYPH</name>
<organism evidence="2 3">
    <name type="scientific">Pararhizobium antarcticum</name>
    <dbReference type="NCBI Taxonomy" id="1798805"/>
    <lineage>
        <taxon>Bacteria</taxon>
        <taxon>Pseudomonadati</taxon>
        <taxon>Pseudomonadota</taxon>
        <taxon>Alphaproteobacteria</taxon>
        <taxon>Hyphomicrobiales</taxon>
        <taxon>Rhizobiaceae</taxon>
        <taxon>Rhizobium/Agrobacterium group</taxon>
        <taxon>Pararhizobium</taxon>
    </lineage>
</organism>
<dbReference type="AlphaFoldDB" id="A0A657LX35"/>
<keyword evidence="3" id="KW-1185">Reference proteome</keyword>
<dbReference type="PIRSF" id="PIRSF028431">
    <property type="entry name" value="UCP028431"/>
    <property type="match status" value="1"/>
</dbReference>
<evidence type="ECO:0000259" key="1">
    <source>
        <dbReference type="Pfam" id="PF10091"/>
    </source>
</evidence>
<proteinExistence type="predicted"/>
<dbReference type="RefSeq" id="WP_071832005.1">
    <property type="nucleotide sequence ID" value="NZ_LSRP01000068.1"/>
</dbReference>
<gene>
    <name evidence="2" type="ORF">AX760_12355</name>
</gene>
<comment type="caution">
    <text evidence="2">The sequence shown here is derived from an EMBL/GenBank/DDBJ whole genome shotgun (WGS) entry which is preliminary data.</text>
</comment>
<dbReference type="Pfam" id="PF10091">
    <property type="entry name" value="Glycoamylase"/>
    <property type="match status" value="1"/>
</dbReference>
<dbReference type="InterPro" id="IPR019282">
    <property type="entry name" value="Glycoamylase-like_cons_dom"/>
</dbReference>
<evidence type="ECO:0000313" key="3">
    <source>
        <dbReference type="Proteomes" id="UP000182661"/>
    </source>
</evidence>
<feature type="domain" description="Glycoamylase-like" evidence="1">
    <location>
        <begin position="180"/>
        <end position="412"/>
    </location>
</feature>
<dbReference type="InterPro" id="IPR016883">
    <property type="entry name" value="UCP028431"/>
</dbReference>
<evidence type="ECO:0000313" key="2">
    <source>
        <dbReference type="EMBL" id="OJF99538.1"/>
    </source>
</evidence>
<accession>A0A657LX35</accession>
<dbReference type="OrthoDB" id="5937621at2"/>
<protein>
    <recommendedName>
        <fullName evidence="1">Glycoamylase-like domain-containing protein</fullName>
    </recommendedName>
</protein>